<dbReference type="Gene3D" id="1.10.150.900">
    <property type="match status" value="1"/>
</dbReference>
<dbReference type="PANTHER" id="PTHR45962:SF1">
    <property type="entry name" value="N-FATTY-ACYL-AMINO ACID SYNTHASE_HYDROLASE PM20D1"/>
    <property type="match status" value="1"/>
</dbReference>
<feature type="domain" description="Peptidase M20 dimerisation" evidence="6">
    <location>
        <begin position="296"/>
        <end position="442"/>
    </location>
</feature>
<dbReference type="GO" id="GO:0006508">
    <property type="term" value="P:proteolysis"/>
    <property type="evidence" value="ECO:0007669"/>
    <property type="project" value="UniProtKB-KW"/>
</dbReference>
<evidence type="ECO:0000256" key="2">
    <source>
        <dbReference type="ARBA" id="ARBA00022670"/>
    </source>
</evidence>
<reference evidence="7 8" key="1">
    <citation type="submission" date="2018-05" db="EMBL/GenBank/DDBJ databases">
        <title>Genetic diversity of glacier-inhabiting Cryobacterium bacteria in China and description of Cryobacterium mengkeensis sp. nov. and Arthrobacter glacialis sp. nov.</title>
        <authorList>
            <person name="Liu Q."/>
            <person name="Xin Y.-H."/>
        </authorList>
    </citation>
    <scope>NUCLEOTIDE SEQUENCE [LARGE SCALE GENOMIC DNA]</scope>
    <source>
        <strain evidence="7 8">B7</strain>
    </source>
</reference>
<dbReference type="InterPro" id="IPR047177">
    <property type="entry name" value="Pept_M20A"/>
</dbReference>
<organism evidence="7 8">
    <name type="scientific">Arthrobacter psychrolactophilus</name>
    <dbReference type="NCBI Taxonomy" id="92442"/>
    <lineage>
        <taxon>Bacteria</taxon>
        <taxon>Bacillati</taxon>
        <taxon>Actinomycetota</taxon>
        <taxon>Actinomycetes</taxon>
        <taxon>Micrococcales</taxon>
        <taxon>Micrococcaceae</taxon>
        <taxon>Arthrobacter</taxon>
    </lineage>
</organism>
<evidence type="ECO:0000313" key="7">
    <source>
        <dbReference type="EMBL" id="PYI39647.1"/>
    </source>
</evidence>
<dbReference type="Pfam" id="PF07687">
    <property type="entry name" value="M20_dimer"/>
    <property type="match status" value="1"/>
</dbReference>
<dbReference type="Proteomes" id="UP000247980">
    <property type="component" value="Unassembled WGS sequence"/>
</dbReference>
<name>A0A2V5JHS4_9MICC</name>
<comment type="caution">
    <text evidence="7">The sequence shown here is derived from an EMBL/GenBank/DDBJ whole genome shotgun (WGS) entry which is preliminary data.</text>
</comment>
<keyword evidence="8" id="KW-1185">Reference proteome</keyword>
<evidence type="ECO:0000313" key="8">
    <source>
        <dbReference type="Proteomes" id="UP000247980"/>
    </source>
</evidence>
<evidence type="ECO:0000256" key="5">
    <source>
        <dbReference type="ARBA" id="ARBA00022833"/>
    </source>
</evidence>
<dbReference type="SUPFAM" id="SSF53187">
    <property type="entry name" value="Zn-dependent exopeptidases"/>
    <property type="match status" value="1"/>
</dbReference>
<keyword evidence="3" id="KW-0479">Metal-binding</keyword>
<sequence>MTSSARALAAAAGVKSSAVMCCPLEAWGAVARLTFWHRIPLMWKKSTSSLSRAVTAAITVGAAGTAAIMGARAYQAAATGNTNGVAEARKVSRPASSIGGEYAPGAADRLSELITFRTVFSSSRDQIELEEFTGFIKALERLYPAVHATLTREYVNGQALLFTWAGTAEDAAARAVVLMAHYDVVPVDTRDNWTHPGFSGRQEGDYVWGRGALDDKGAVVVLLDAVESLVKEGFAPRHDVYLSLGNNEETAGDSAAAAATLLADRGVEPWLVLDEGGAVAVDAFPGLNVPAAVIGVAEKGILDLELLTRGAGGHASTPPRMGATARLAQAVVALEESPFPASMPAPIVEMMRRIGVNSGFGLRLVTENMWAFKALLTQAFGIMGDETRALTRTTVAVTMLEGSKAGNVLASTARAHVNIRIAVGESIESVVEHIRSIIDDPEVELNVISGRNPSPISSFENEQFALLTSAVAASYPEAVVTPYIQTGATDSRNFTAISSAVYRFSPLLMDASDRGSLHSVNERVRISSLGTGVVFYRELLQSLGR</sequence>
<dbReference type="Gene3D" id="3.30.70.360">
    <property type="match status" value="1"/>
</dbReference>
<evidence type="ECO:0000256" key="1">
    <source>
        <dbReference type="ARBA" id="ARBA00006247"/>
    </source>
</evidence>
<proteinExistence type="inferred from homology"/>
<comment type="similarity">
    <text evidence="1">Belongs to the peptidase M20A family.</text>
</comment>
<dbReference type="PANTHER" id="PTHR45962">
    <property type="entry name" value="N-FATTY-ACYL-AMINO ACID SYNTHASE/HYDROLASE PM20D1"/>
    <property type="match status" value="1"/>
</dbReference>
<dbReference type="InterPro" id="IPR011650">
    <property type="entry name" value="Peptidase_M20_dimer"/>
</dbReference>
<dbReference type="GO" id="GO:0008233">
    <property type="term" value="F:peptidase activity"/>
    <property type="evidence" value="ECO:0007669"/>
    <property type="project" value="UniProtKB-KW"/>
</dbReference>
<dbReference type="Gene3D" id="3.40.630.10">
    <property type="entry name" value="Zn peptidases"/>
    <property type="match status" value="1"/>
</dbReference>
<dbReference type="SUPFAM" id="SSF55031">
    <property type="entry name" value="Bacterial exopeptidase dimerisation domain"/>
    <property type="match status" value="1"/>
</dbReference>
<dbReference type="GO" id="GO:0046872">
    <property type="term" value="F:metal ion binding"/>
    <property type="evidence" value="ECO:0007669"/>
    <property type="project" value="UniProtKB-KW"/>
</dbReference>
<dbReference type="InterPro" id="IPR002933">
    <property type="entry name" value="Peptidase_M20"/>
</dbReference>
<keyword evidence="2" id="KW-0645">Protease</keyword>
<keyword evidence="4" id="KW-0378">Hydrolase</keyword>
<evidence type="ECO:0000256" key="3">
    <source>
        <dbReference type="ARBA" id="ARBA00022723"/>
    </source>
</evidence>
<protein>
    <submittedName>
        <fullName evidence="7">Acetylornithine deacetylase</fullName>
    </submittedName>
</protein>
<evidence type="ECO:0000256" key="4">
    <source>
        <dbReference type="ARBA" id="ARBA00022801"/>
    </source>
</evidence>
<gene>
    <name evidence="7" type="ORF">CVS30_02975</name>
</gene>
<keyword evidence="5" id="KW-0862">Zinc</keyword>
<accession>A0A2V5JHS4</accession>
<dbReference type="AlphaFoldDB" id="A0A2V5JHS4"/>
<dbReference type="OrthoDB" id="3665926at2"/>
<dbReference type="EMBL" id="QJVC01000002">
    <property type="protein sequence ID" value="PYI39647.1"/>
    <property type="molecule type" value="Genomic_DNA"/>
</dbReference>
<evidence type="ECO:0000259" key="6">
    <source>
        <dbReference type="Pfam" id="PF07687"/>
    </source>
</evidence>
<dbReference type="InterPro" id="IPR036264">
    <property type="entry name" value="Bact_exopeptidase_dim_dom"/>
</dbReference>
<dbReference type="Pfam" id="PF01546">
    <property type="entry name" value="Peptidase_M20"/>
    <property type="match status" value="1"/>
</dbReference>